<proteinExistence type="predicted"/>
<dbReference type="InterPro" id="IPR036278">
    <property type="entry name" value="Sialidase_sf"/>
</dbReference>
<accession>A0A1F6DGJ7</accession>
<name>A0A1F6DGJ7_9BACT</name>
<comment type="caution">
    <text evidence="1">The sequence shown here is derived from an EMBL/GenBank/DDBJ whole genome shotgun (WGS) entry which is preliminary data.</text>
</comment>
<gene>
    <name evidence="1" type="ORF">A3C89_00020</name>
</gene>
<reference evidence="1 2" key="1">
    <citation type="journal article" date="2016" name="Nat. Commun.">
        <title>Thousands of microbial genomes shed light on interconnected biogeochemical processes in an aquifer system.</title>
        <authorList>
            <person name="Anantharaman K."/>
            <person name="Brown C.T."/>
            <person name="Hug L.A."/>
            <person name="Sharon I."/>
            <person name="Castelle C.J."/>
            <person name="Probst A.J."/>
            <person name="Thomas B.C."/>
            <person name="Singh A."/>
            <person name="Wilkins M.J."/>
            <person name="Karaoz U."/>
            <person name="Brodie E.L."/>
            <person name="Williams K.H."/>
            <person name="Hubbard S.S."/>
            <person name="Banfield J.F."/>
        </authorList>
    </citation>
    <scope>NUCLEOTIDE SEQUENCE [LARGE SCALE GENOMIC DNA]</scope>
</reference>
<sequence>MQKKYIVASLIALAFILIISIVLRYTGAADVSTSAEIQNTAPTVDTIRFATSAYGTDDLTTSGILPNIGTDRTIHINGQITDLNGENDIASSTLALTFYRVSKGVSCTVDKNDCYSVNTCATTYTDGDNTQITYNCEVPLAYWIDGTDSSSIYESDSWAARIVISDTAGLQAASIGTIEMNSLLALNLPDSIDYGTRSLAEVSSSTTNIETVLTQRGNTKADVEVLGTTMSCSALGTLPIDAQAWSLTDTDYASGAALTGSFVPTLRNINLRTDDANELSANLYWNIAIPATGVKGTCTGSNTIVIVAQTNTVANGNNWISRTTPVDNTWTSVAYGNGLFVAVANTGTGNRVMTSPDGITWTSRSAASDDLWRSVTYANGLFVAVGESGTGNRVMTSPDGITWTSRASAVDNEWSSVTYGNGLFVAVAETGVGNRVMTSPDGITWTSQSSAADVTWSSVTYGNGLFVAVAQLGTGDRVMTSPDGVIWTPHAAAANDRWASVTYGNGLYVAVSYIGTTGSRVMTSPDGTTWTLATSAADNAWRGVTYANGLFVAVSTSGTGNRVMTSPDGVTWTSQASAAENGWLSVTYGNGIFVAVSGTGTGDRVMTSD</sequence>
<protein>
    <submittedName>
        <fullName evidence="1">Uncharacterized protein</fullName>
    </submittedName>
</protein>
<organism evidence="1 2">
    <name type="scientific">Candidatus Kaiserbacteria bacterium RIFCSPHIGHO2_02_FULL_50_50</name>
    <dbReference type="NCBI Taxonomy" id="1798492"/>
    <lineage>
        <taxon>Bacteria</taxon>
        <taxon>Candidatus Kaiseribacteriota</taxon>
    </lineage>
</organism>
<dbReference type="Proteomes" id="UP000178794">
    <property type="component" value="Unassembled WGS sequence"/>
</dbReference>
<dbReference type="SUPFAM" id="SSF50939">
    <property type="entry name" value="Sialidases"/>
    <property type="match status" value="2"/>
</dbReference>
<dbReference type="EMBL" id="MFLF01000001">
    <property type="protein sequence ID" value="OGG60579.1"/>
    <property type="molecule type" value="Genomic_DNA"/>
</dbReference>
<evidence type="ECO:0000313" key="1">
    <source>
        <dbReference type="EMBL" id="OGG60579.1"/>
    </source>
</evidence>
<evidence type="ECO:0000313" key="2">
    <source>
        <dbReference type="Proteomes" id="UP000178794"/>
    </source>
</evidence>
<dbReference type="STRING" id="1798492.A3C89_00020"/>
<dbReference type="AlphaFoldDB" id="A0A1F6DGJ7"/>